<dbReference type="AlphaFoldDB" id="A0A5C3FK66"/>
<protein>
    <submittedName>
        <fullName evidence="1">Uncharacterized protein</fullName>
    </submittedName>
</protein>
<gene>
    <name evidence="1" type="ORF">PSANT_01712</name>
</gene>
<name>A0A5C3FK66_PSEA2</name>
<accession>A0A5C3FK66</accession>
<evidence type="ECO:0000313" key="2">
    <source>
        <dbReference type="Proteomes" id="UP000325008"/>
    </source>
</evidence>
<evidence type="ECO:0000313" key="1">
    <source>
        <dbReference type="EMBL" id="SPO44027.1"/>
    </source>
</evidence>
<dbReference type="EMBL" id="OOIQ01000003">
    <property type="protein sequence ID" value="SPO44027.1"/>
    <property type="molecule type" value="Genomic_DNA"/>
</dbReference>
<keyword evidence="2" id="KW-1185">Reference proteome</keyword>
<organism evidence="1 2">
    <name type="scientific">Pseudozyma antarctica</name>
    <name type="common">Yeast</name>
    <name type="synonym">Candida antarctica</name>
    <dbReference type="NCBI Taxonomy" id="84753"/>
    <lineage>
        <taxon>Eukaryota</taxon>
        <taxon>Fungi</taxon>
        <taxon>Dikarya</taxon>
        <taxon>Basidiomycota</taxon>
        <taxon>Ustilaginomycotina</taxon>
        <taxon>Ustilaginomycetes</taxon>
        <taxon>Ustilaginales</taxon>
        <taxon>Ustilaginaceae</taxon>
        <taxon>Moesziomyces</taxon>
    </lineage>
</organism>
<comment type="caution">
    <text evidence="1">The sequence shown here is derived from an EMBL/GenBank/DDBJ whole genome shotgun (WGS) entry which is preliminary data.</text>
</comment>
<proteinExistence type="predicted"/>
<sequence length="124" mass="13416">MWSWQSQPARRLTGLLAETLRRWASARADAAASFAALPFVSSLAAACPRNVGSSDPRRLHAWTLGAAALAHAFGQFADLPICSIGNRLWQQNTQAELGRTSTLVACSIPKPSTQRVDADTRTRL</sequence>
<dbReference type="RefSeq" id="XP_014658090.1">
    <property type="nucleotide sequence ID" value="XM_014802604.1"/>
</dbReference>
<dbReference type="Proteomes" id="UP000325008">
    <property type="component" value="Unassembled WGS sequence"/>
</dbReference>
<reference evidence="1" key="1">
    <citation type="submission" date="2018-03" db="EMBL/GenBank/DDBJ databases">
        <authorList>
            <person name="Guldener U."/>
        </authorList>
    </citation>
    <scope>NUCLEOTIDE SEQUENCE [LARGE SCALE GENOMIC DNA]</scope>
    <source>
        <strain evidence="1">ATCC34888</strain>
    </source>
</reference>